<reference evidence="9 10" key="1">
    <citation type="submission" date="2013-03" db="EMBL/GenBank/DDBJ databases">
        <title>Salinisphaera hydrothermalis C41B8 Genome Sequencing.</title>
        <authorList>
            <person name="Li C."/>
            <person name="Lai Q."/>
            <person name="Shao Z."/>
        </authorList>
    </citation>
    <scope>NUCLEOTIDE SEQUENCE [LARGE SCALE GENOMIC DNA]</scope>
    <source>
        <strain evidence="9 10">C41B8</strain>
    </source>
</reference>
<dbReference type="STRING" id="1304275.C41B8_12015"/>
<organism evidence="9 10">
    <name type="scientific">Salinisphaera hydrothermalis (strain C41B8)</name>
    <dbReference type="NCBI Taxonomy" id="1304275"/>
    <lineage>
        <taxon>Bacteria</taxon>
        <taxon>Pseudomonadati</taxon>
        <taxon>Pseudomonadota</taxon>
        <taxon>Gammaproteobacteria</taxon>
        <taxon>Salinisphaerales</taxon>
        <taxon>Salinisphaeraceae</taxon>
        <taxon>Salinisphaera</taxon>
    </lineage>
</organism>
<evidence type="ECO:0000256" key="1">
    <source>
        <dbReference type="ARBA" id="ARBA00022516"/>
    </source>
</evidence>
<dbReference type="EC" id="2.3.1.191" evidence="7"/>
<keyword evidence="1 7" id="KW-0444">Lipid biosynthesis</keyword>
<dbReference type="PANTHER" id="PTHR43378">
    <property type="entry name" value="UDP-3-O-ACYLGLUCOSAMINE N-ACYLTRANSFERASE"/>
    <property type="match status" value="1"/>
</dbReference>
<dbReference type="PATRIC" id="fig|1304275.5.peg.2451"/>
<dbReference type="EMBL" id="APNK01000018">
    <property type="protein sequence ID" value="KEZ77041.1"/>
    <property type="molecule type" value="Genomic_DNA"/>
</dbReference>
<dbReference type="RefSeq" id="WP_037338466.1">
    <property type="nucleotide sequence ID" value="NZ_APNK01000018.1"/>
</dbReference>
<dbReference type="GO" id="GO:0103118">
    <property type="term" value="F:UDP-3-O-[(3R)-3-hydroxyacyl]-glucosamine N-acyltransferase activity"/>
    <property type="evidence" value="ECO:0007669"/>
    <property type="project" value="UniProtKB-EC"/>
</dbReference>
<comment type="catalytic activity">
    <reaction evidence="7">
        <text>a UDP-3-O-[(3R)-3-hydroxyacyl]-alpha-D-glucosamine + a (3R)-hydroxyacyl-[ACP] = a UDP-2-N,3-O-bis[(3R)-3-hydroxyacyl]-alpha-D-glucosamine + holo-[ACP] + H(+)</text>
        <dbReference type="Rhea" id="RHEA:53836"/>
        <dbReference type="Rhea" id="RHEA-COMP:9685"/>
        <dbReference type="Rhea" id="RHEA-COMP:9945"/>
        <dbReference type="ChEBI" id="CHEBI:15378"/>
        <dbReference type="ChEBI" id="CHEBI:64479"/>
        <dbReference type="ChEBI" id="CHEBI:78827"/>
        <dbReference type="ChEBI" id="CHEBI:137740"/>
        <dbReference type="ChEBI" id="CHEBI:137748"/>
        <dbReference type="EC" id="2.3.1.191"/>
    </reaction>
</comment>
<evidence type="ECO:0000256" key="6">
    <source>
        <dbReference type="ARBA" id="ARBA00023315"/>
    </source>
</evidence>
<accession>A0A084IK07</accession>
<dbReference type="AlphaFoldDB" id="A0A084IK07"/>
<sequence length="348" mass="35605">MADSTTSKQYRARELADRFGLDCTGDGDVTVDGVCALTPGRRRGLGFAESARQRALVAASQASLVIVPPELADVESPALLISDTPRLTFARVAAVFERPLPSAGMGPGAVVAASADVSASASIGANAVVGERVVIGERVAIGAGSVIDDDVEIGADSVLGTCVAVRANTRLGCRVRIGSGAVLGERGFGLVPGAAGLEPVPQLGGVRIGDDVEIGANSTIDRGAIDDTVVCRGAKIDNQVHIAHNCLIGEHTVIAGCTGIAGSSRIGARCMIGGGVGIGDHVTIADGVIITAASQVPKDIAVEGVYSSTFRAMPARSWRKRLALFRALDRIEARLRRVETTHGISGDP</sequence>
<keyword evidence="3 7" id="KW-0808">Transferase</keyword>
<protein>
    <recommendedName>
        <fullName evidence="7">UDP-3-O-acylglucosamine N-acyltransferase</fullName>
        <ecNumber evidence="7">2.3.1.191</ecNumber>
    </recommendedName>
</protein>
<comment type="function">
    <text evidence="7">Catalyzes the N-acylation of UDP-3-O-acylglucosamine using 3-hydroxyacyl-ACP as the acyl donor. Is involved in the biosynthesis of lipid A, a phosphorylated glycolipid that anchors the lipopolysaccharide to the outer membrane of the cell.</text>
</comment>
<dbReference type="OrthoDB" id="9784739at2"/>
<dbReference type="Pfam" id="PF14602">
    <property type="entry name" value="Hexapep_2"/>
    <property type="match status" value="1"/>
</dbReference>
<keyword evidence="5 7" id="KW-0443">Lipid metabolism</keyword>
<evidence type="ECO:0000256" key="7">
    <source>
        <dbReference type="HAMAP-Rule" id="MF_00523"/>
    </source>
</evidence>
<feature type="domain" description="UDP-3-O-[3-hydroxymyristoyl] glucosamine N-acyltransferase non-repeat region" evidence="8">
    <location>
        <begin position="28"/>
        <end position="94"/>
    </location>
</feature>
<dbReference type="Gene3D" id="3.40.1390.10">
    <property type="entry name" value="MurE/MurF, N-terminal domain"/>
    <property type="match status" value="1"/>
</dbReference>
<dbReference type="eggNOG" id="COG1044">
    <property type="taxonomic scope" value="Bacteria"/>
</dbReference>
<comment type="caution">
    <text evidence="9">The sequence shown here is derived from an EMBL/GenBank/DDBJ whole genome shotgun (WGS) entry which is preliminary data.</text>
</comment>
<evidence type="ECO:0000256" key="3">
    <source>
        <dbReference type="ARBA" id="ARBA00022679"/>
    </source>
</evidence>
<evidence type="ECO:0000256" key="2">
    <source>
        <dbReference type="ARBA" id="ARBA00022556"/>
    </source>
</evidence>
<proteinExistence type="inferred from homology"/>
<dbReference type="NCBIfam" id="NF002060">
    <property type="entry name" value="PRK00892.1"/>
    <property type="match status" value="1"/>
</dbReference>
<dbReference type="HAMAP" id="MF_00523">
    <property type="entry name" value="LpxD"/>
    <property type="match status" value="1"/>
</dbReference>
<dbReference type="PROSITE" id="PS00101">
    <property type="entry name" value="HEXAPEP_TRANSFERASES"/>
    <property type="match status" value="2"/>
</dbReference>
<dbReference type="GO" id="GO:0016410">
    <property type="term" value="F:N-acyltransferase activity"/>
    <property type="evidence" value="ECO:0007669"/>
    <property type="project" value="InterPro"/>
</dbReference>
<comment type="pathway">
    <text evidence="7">Bacterial outer membrane biogenesis; LPS lipid A biosynthesis.</text>
</comment>
<dbReference type="PANTHER" id="PTHR43378:SF2">
    <property type="entry name" value="UDP-3-O-ACYLGLUCOSAMINE N-ACYLTRANSFERASE 1, MITOCHONDRIAL-RELATED"/>
    <property type="match status" value="1"/>
</dbReference>
<dbReference type="CDD" id="cd03352">
    <property type="entry name" value="LbH_LpxD"/>
    <property type="match status" value="1"/>
</dbReference>
<dbReference type="NCBIfam" id="TIGR01853">
    <property type="entry name" value="lipid_A_lpxD"/>
    <property type="match status" value="1"/>
</dbReference>
<evidence type="ECO:0000313" key="10">
    <source>
        <dbReference type="Proteomes" id="UP000028302"/>
    </source>
</evidence>
<dbReference type="InterPro" id="IPR007691">
    <property type="entry name" value="LpxD"/>
</dbReference>
<evidence type="ECO:0000256" key="4">
    <source>
        <dbReference type="ARBA" id="ARBA00022737"/>
    </source>
</evidence>
<dbReference type="Proteomes" id="UP000028302">
    <property type="component" value="Unassembled WGS sequence"/>
</dbReference>
<dbReference type="UniPathway" id="UPA00973"/>
<evidence type="ECO:0000256" key="5">
    <source>
        <dbReference type="ARBA" id="ARBA00023098"/>
    </source>
</evidence>
<dbReference type="GO" id="GO:0009245">
    <property type="term" value="P:lipid A biosynthetic process"/>
    <property type="evidence" value="ECO:0007669"/>
    <property type="project" value="UniProtKB-UniRule"/>
</dbReference>
<keyword evidence="4 7" id="KW-0677">Repeat</keyword>
<evidence type="ECO:0000259" key="8">
    <source>
        <dbReference type="Pfam" id="PF04613"/>
    </source>
</evidence>
<dbReference type="Gene3D" id="2.160.10.10">
    <property type="entry name" value="Hexapeptide repeat proteins"/>
    <property type="match status" value="1"/>
</dbReference>
<dbReference type="InterPro" id="IPR001451">
    <property type="entry name" value="Hexapep"/>
</dbReference>
<dbReference type="Pfam" id="PF00132">
    <property type="entry name" value="Hexapep"/>
    <property type="match status" value="2"/>
</dbReference>
<dbReference type="InterPro" id="IPR018357">
    <property type="entry name" value="Hexapep_transf_CS"/>
</dbReference>
<dbReference type="SUPFAM" id="SSF51161">
    <property type="entry name" value="Trimeric LpxA-like enzymes"/>
    <property type="match status" value="1"/>
</dbReference>
<name>A0A084IK07_SALHC</name>
<comment type="subunit">
    <text evidence="7">Homotrimer.</text>
</comment>
<dbReference type="Pfam" id="PF04613">
    <property type="entry name" value="LpxD"/>
    <property type="match status" value="1"/>
</dbReference>
<keyword evidence="6 7" id="KW-0012">Acyltransferase</keyword>
<dbReference type="InterPro" id="IPR020573">
    <property type="entry name" value="UDP_GlcNAc_AcTrfase_non-rep"/>
</dbReference>
<comment type="similarity">
    <text evidence="7">Belongs to the transferase hexapeptide repeat family. LpxD subfamily.</text>
</comment>
<feature type="active site" description="Proton acceptor" evidence="7">
    <location>
        <position position="244"/>
    </location>
</feature>
<keyword evidence="10" id="KW-1185">Reference proteome</keyword>
<dbReference type="GO" id="GO:0016020">
    <property type="term" value="C:membrane"/>
    <property type="evidence" value="ECO:0007669"/>
    <property type="project" value="GOC"/>
</dbReference>
<keyword evidence="2 7" id="KW-0441">Lipid A biosynthesis</keyword>
<gene>
    <name evidence="7 9" type="primary">lpxD</name>
    <name evidence="9" type="ORF">C41B8_12015</name>
</gene>
<evidence type="ECO:0000313" key="9">
    <source>
        <dbReference type="EMBL" id="KEZ77041.1"/>
    </source>
</evidence>
<dbReference type="InterPro" id="IPR011004">
    <property type="entry name" value="Trimer_LpxA-like_sf"/>
</dbReference>